<accession>A0A4V2SB11</accession>
<gene>
    <name evidence="2" type="ORF">EV688_11547</name>
</gene>
<evidence type="ECO:0000313" key="3">
    <source>
        <dbReference type="Proteomes" id="UP000294980"/>
    </source>
</evidence>
<comment type="caution">
    <text evidence="2">The sequence shown here is derived from an EMBL/GenBank/DDBJ whole genome shotgun (WGS) entry which is preliminary data.</text>
</comment>
<dbReference type="InterPro" id="IPR046847">
    <property type="entry name" value="Xre-like_HTH"/>
</dbReference>
<keyword evidence="3" id="KW-1185">Reference proteome</keyword>
<dbReference type="RefSeq" id="WP_420867066.1">
    <property type="nucleotide sequence ID" value="NZ_QQSW01000024.1"/>
</dbReference>
<sequence length="69" mass="7664">MSQVKVAKSQERGRVITVAVLRASETLGLSGKELGRVLGVSEPSVSRLTPSQRVIRRWRVPGYGMRTER</sequence>
<reference evidence="2 3" key="1">
    <citation type="submission" date="2019-03" db="EMBL/GenBank/DDBJ databases">
        <title>Genomic Encyclopedia of Type Strains, Phase IV (KMG-IV): sequencing the most valuable type-strain genomes for metagenomic binning, comparative biology and taxonomic classification.</title>
        <authorList>
            <person name="Goeker M."/>
        </authorList>
    </citation>
    <scope>NUCLEOTIDE SEQUENCE [LARGE SCALE GENOMIC DNA]</scope>
    <source>
        <strain evidence="2 3">DSM 23344</strain>
    </source>
</reference>
<dbReference type="EMBL" id="SLWX01000015">
    <property type="protein sequence ID" value="TCO73730.1"/>
    <property type="molecule type" value="Genomic_DNA"/>
</dbReference>
<dbReference type="Proteomes" id="UP000294980">
    <property type="component" value="Unassembled WGS sequence"/>
</dbReference>
<feature type="domain" description="Antitoxin Xre-like helix-turn-helix" evidence="1">
    <location>
        <begin position="12"/>
        <end position="52"/>
    </location>
</feature>
<proteinExistence type="predicted"/>
<dbReference type="Pfam" id="PF20432">
    <property type="entry name" value="Xre-like-HTH"/>
    <property type="match status" value="1"/>
</dbReference>
<dbReference type="GO" id="GO:0003677">
    <property type="term" value="F:DNA binding"/>
    <property type="evidence" value="ECO:0007669"/>
    <property type="project" value="InterPro"/>
</dbReference>
<organism evidence="2 3">
    <name type="scientific">Chromatocurvus halotolerans</name>
    <dbReference type="NCBI Taxonomy" id="1132028"/>
    <lineage>
        <taxon>Bacteria</taxon>
        <taxon>Pseudomonadati</taxon>
        <taxon>Pseudomonadota</taxon>
        <taxon>Gammaproteobacteria</taxon>
        <taxon>Cellvibrionales</taxon>
        <taxon>Halieaceae</taxon>
        <taxon>Chromatocurvus</taxon>
    </lineage>
</organism>
<evidence type="ECO:0000259" key="1">
    <source>
        <dbReference type="Pfam" id="PF20432"/>
    </source>
</evidence>
<name>A0A4V2SB11_9GAMM</name>
<evidence type="ECO:0000313" key="2">
    <source>
        <dbReference type="EMBL" id="TCO73730.1"/>
    </source>
</evidence>
<dbReference type="AlphaFoldDB" id="A0A4V2SB11"/>
<protein>
    <recommendedName>
        <fullName evidence="1">Antitoxin Xre-like helix-turn-helix domain-containing protein</fullName>
    </recommendedName>
</protein>